<evidence type="ECO:0000313" key="3">
    <source>
        <dbReference type="Proteomes" id="UP000092484"/>
    </source>
</evidence>
<name>A0A1A7BBK5_9SPHN</name>
<organism evidence="2 3">
    <name type="scientific">Erythrobacter dokdonensis DSW-74</name>
    <dbReference type="NCBI Taxonomy" id="1300349"/>
    <lineage>
        <taxon>Bacteria</taxon>
        <taxon>Pseudomonadati</taxon>
        <taxon>Pseudomonadota</taxon>
        <taxon>Alphaproteobacteria</taxon>
        <taxon>Sphingomonadales</taxon>
        <taxon>Erythrobacteraceae</taxon>
        <taxon>Erythrobacter/Porphyrobacter group</taxon>
        <taxon>Erythrobacter</taxon>
    </lineage>
</organism>
<proteinExistence type="predicted"/>
<dbReference type="Proteomes" id="UP000092484">
    <property type="component" value="Unassembled WGS sequence"/>
</dbReference>
<keyword evidence="3" id="KW-1185">Reference proteome</keyword>
<keyword evidence="1" id="KW-0812">Transmembrane</keyword>
<evidence type="ECO:0000313" key="2">
    <source>
        <dbReference type="EMBL" id="OBV09923.1"/>
    </source>
</evidence>
<feature type="transmembrane region" description="Helical" evidence="1">
    <location>
        <begin position="9"/>
        <end position="27"/>
    </location>
</feature>
<feature type="transmembrane region" description="Helical" evidence="1">
    <location>
        <begin position="39"/>
        <end position="57"/>
    </location>
</feature>
<protein>
    <submittedName>
        <fullName evidence="2">Uncharacterized protein</fullName>
    </submittedName>
</protein>
<dbReference type="EMBL" id="LZYB01000009">
    <property type="protein sequence ID" value="OBV09923.1"/>
    <property type="molecule type" value="Genomic_DNA"/>
</dbReference>
<reference evidence="2 3" key="1">
    <citation type="submission" date="2016-06" db="EMBL/GenBank/DDBJ databases">
        <title>Genome sequence of Porphyrobacter dokdonensis DSW-74.</title>
        <authorList>
            <person name="Kim J.F."/>
            <person name="Song J.Y."/>
        </authorList>
    </citation>
    <scope>NUCLEOTIDE SEQUENCE [LARGE SCALE GENOMIC DNA]</scope>
    <source>
        <strain evidence="2 3">DSW-74</strain>
    </source>
</reference>
<dbReference type="PROSITE" id="PS51257">
    <property type="entry name" value="PROKAR_LIPOPROTEIN"/>
    <property type="match status" value="1"/>
</dbReference>
<comment type="caution">
    <text evidence="2">The sequence shown here is derived from an EMBL/GenBank/DDBJ whole genome shotgun (WGS) entry which is preliminary data.</text>
</comment>
<keyword evidence="1" id="KW-1133">Transmembrane helix</keyword>
<accession>A0A1A7BBK5</accession>
<keyword evidence="1" id="KW-0472">Membrane</keyword>
<dbReference type="AlphaFoldDB" id="A0A1A7BBK5"/>
<dbReference type="RefSeq" id="WP_068865834.1">
    <property type="nucleotide sequence ID" value="NZ_LZYB01000009.1"/>
</dbReference>
<sequence>MGEKAGPNASLTAGTVLLAVSCLNIGYGLCMTVNGMDNAMIPLGIGVMLSGLATSFITKSAKMLGEQGAGPGEET</sequence>
<evidence type="ECO:0000256" key="1">
    <source>
        <dbReference type="SAM" id="Phobius"/>
    </source>
</evidence>
<gene>
    <name evidence="2" type="ORF">I603_2819</name>
</gene>